<evidence type="ECO:0008006" key="4">
    <source>
        <dbReference type="Google" id="ProtNLM"/>
    </source>
</evidence>
<feature type="transmembrane region" description="Helical" evidence="1">
    <location>
        <begin position="15"/>
        <end position="34"/>
    </location>
</feature>
<reference evidence="2 3" key="1">
    <citation type="journal article" date="2018" name="Evol. Lett.">
        <title>Horizontal gene cluster transfer increased hallucinogenic mushroom diversity.</title>
        <authorList>
            <person name="Reynolds H.T."/>
            <person name="Vijayakumar V."/>
            <person name="Gluck-Thaler E."/>
            <person name="Korotkin H.B."/>
            <person name="Matheny P.B."/>
            <person name="Slot J.C."/>
        </authorList>
    </citation>
    <scope>NUCLEOTIDE SEQUENCE [LARGE SCALE GENOMIC DNA]</scope>
    <source>
        <strain evidence="2 3">2631</strain>
    </source>
</reference>
<gene>
    <name evidence="2" type="ORF">CVT25_002474</name>
</gene>
<feature type="transmembrane region" description="Helical" evidence="1">
    <location>
        <begin position="84"/>
        <end position="102"/>
    </location>
</feature>
<evidence type="ECO:0000313" key="3">
    <source>
        <dbReference type="Proteomes" id="UP000283269"/>
    </source>
</evidence>
<keyword evidence="1" id="KW-0472">Membrane</keyword>
<protein>
    <recommendedName>
        <fullName evidence="4">MARVEL domain-containing protein</fullName>
    </recommendedName>
</protein>
<keyword evidence="1" id="KW-1133">Transmembrane helix</keyword>
<organism evidence="2 3">
    <name type="scientific">Psilocybe cyanescens</name>
    <dbReference type="NCBI Taxonomy" id="93625"/>
    <lineage>
        <taxon>Eukaryota</taxon>
        <taxon>Fungi</taxon>
        <taxon>Dikarya</taxon>
        <taxon>Basidiomycota</taxon>
        <taxon>Agaricomycotina</taxon>
        <taxon>Agaricomycetes</taxon>
        <taxon>Agaricomycetidae</taxon>
        <taxon>Agaricales</taxon>
        <taxon>Agaricineae</taxon>
        <taxon>Strophariaceae</taxon>
        <taxon>Psilocybe</taxon>
    </lineage>
</organism>
<feature type="transmembrane region" description="Helical" evidence="1">
    <location>
        <begin position="54"/>
        <end position="72"/>
    </location>
</feature>
<sequence length="157" mass="17341">MAETGGLEESKNHSVRTLAAFLGATAIGLLSFTHDVYSDRNNPSGAVHKGTDDTVNSFLFLGFLFALSVAALRRPHENTRIADFVLTLSFATITLGTFIFVWRNMSKPVSISFSVGFAFLALAYATCIDSCVDQDRGNPLDAMRRWIEQYRGLERPQ</sequence>
<keyword evidence="1" id="KW-0812">Transmembrane</keyword>
<dbReference type="InParanoid" id="A0A409VUI0"/>
<dbReference type="AlphaFoldDB" id="A0A409VUI0"/>
<proteinExistence type="predicted"/>
<keyword evidence="3" id="KW-1185">Reference proteome</keyword>
<dbReference type="OrthoDB" id="3024990at2759"/>
<name>A0A409VUI0_PSICY</name>
<evidence type="ECO:0000256" key="1">
    <source>
        <dbReference type="SAM" id="Phobius"/>
    </source>
</evidence>
<dbReference type="EMBL" id="NHYD01003920">
    <property type="protein sequence ID" value="PPQ69916.1"/>
    <property type="molecule type" value="Genomic_DNA"/>
</dbReference>
<evidence type="ECO:0000313" key="2">
    <source>
        <dbReference type="EMBL" id="PPQ69916.1"/>
    </source>
</evidence>
<feature type="transmembrane region" description="Helical" evidence="1">
    <location>
        <begin position="108"/>
        <end position="127"/>
    </location>
</feature>
<dbReference type="Proteomes" id="UP000283269">
    <property type="component" value="Unassembled WGS sequence"/>
</dbReference>
<comment type="caution">
    <text evidence="2">The sequence shown here is derived from an EMBL/GenBank/DDBJ whole genome shotgun (WGS) entry which is preliminary data.</text>
</comment>
<accession>A0A409VUI0</accession>